<evidence type="ECO:0000313" key="1">
    <source>
        <dbReference type="EMBL" id="KKR50623.1"/>
    </source>
</evidence>
<name>A0A0G0RDZ9_9BACT</name>
<dbReference type="InterPro" id="IPR029063">
    <property type="entry name" value="SAM-dependent_MTases_sf"/>
</dbReference>
<dbReference type="AlphaFoldDB" id="A0A0G0RDZ9"/>
<evidence type="ECO:0000313" key="2">
    <source>
        <dbReference type="Proteomes" id="UP000034531"/>
    </source>
</evidence>
<dbReference type="CDD" id="cd02440">
    <property type="entry name" value="AdoMet_MTases"/>
    <property type="match status" value="1"/>
</dbReference>
<sequence>MKYKNNNLKFNQNKYGGSWKICLQESRLKKVEKLISQILPGKMLDIGCAGGDFSRKFIKKGWQVFGLEINIDKVKEANKKGLLCKQGDVEKKLPYTANYFDLLFAGELIEHIFDTTAFLKETHRLLKPKGRLILTTPNIASLENKIRILLGWQPIWVDFRAELSSGHIRAYTYQALKSQLETLGFYIEKRLGNFVSPHQLRWNDLNTVGLSKLGDWMPAISQDMIIQAIKL</sequence>
<accession>A0A0G0RDZ9</accession>
<dbReference type="Pfam" id="PF13489">
    <property type="entry name" value="Methyltransf_23"/>
    <property type="match status" value="1"/>
</dbReference>
<dbReference type="Proteomes" id="UP000034531">
    <property type="component" value="Unassembled WGS sequence"/>
</dbReference>
<dbReference type="Gene3D" id="3.40.50.150">
    <property type="entry name" value="Vaccinia Virus protein VP39"/>
    <property type="match status" value="1"/>
</dbReference>
<proteinExistence type="predicted"/>
<dbReference type="SUPFAM" id="SSF53335">
    <property type="entry name" value="S-adenosyl-L-methionine-dependent methyltransferases"/>
    <property type="match status" value="1"/>
</dbReference>
<reference evidence="1 2" key="1">
    <citation type="journal article" date="2015" name="Nature">
        <title>rRNA introns, odd ribosomes, and small enigmatic genomes across a large radiation of phyla.</title>
        <authorList>
            <person name="Brown C.T."/>
            <person name="Hug L.A."/>
            <person name="Thomas B.C."/>
            <person name="Sharon I."/>
            <person name="Castelle C.J."/>
            <person name="Singh A."/>
            <person name="Wilkins M.J."/>
            <person name="Williams K.H."/>
            <person name="Banfield J.F."/>
        </authorList>
    </citation>
    <scope>NUCLEOTIDE SEQUENCE [LARGE SCALE GENOMIC DNA]</scope>
</reference>
<comment type="caution">
    <text evidence="1">The sequence shown here is derived from an EMBL/GenBank/DDBJ whole genome shotgun (WGS) entry which is preliminary data.</text>
</comment>
<protein>
    <submittedName>
        <fullName evidence="1">Two-component response regulator</fullName>
    </submittedName>
</protein>
<gene>
    <name evidence="1" type="ORF">UT84_C0009G0010</name>
</gene>
<dbReference type="EMBL" id="LBYI01000009">
    <property type="protein sequence ID" value="KKR50623.1"/>
    <property type="molecule type" value="Genomic_DNA"/>
</dbReference>
<organism evidence="1 2">
    <name type="scientific">Candidatus Curtissbacteria bacterium GW2011_GWA1_40_16</name>
    <dbReference type="NCBI Taxonomy" id="1618405"/>
    <lineage>
        <taxon>Bacteria</taxon>
        <taxon>Candidatus Curtissiibacteriota</taxon>
    </lineage>
</organism>
<dbReference type="PANTHER" id="PTHR43861">
    <property type="entry name" value="TRANS-ACONITATE 2-METHYLTRANSFERASE-RELATED"/>
    <property type="match status" value="1"/>
</dbReference>